<dbReference type="EMBL" id="JAACJP010000003">
    <property type="protein sequence ID" value="KAF5385925.1"/>
    <property type="molecule type" value="Genomic_DNA"/>
</dbReference>
<evidence type="ECO:0000313" key="6">
    <source>
        <dbReference type="EMBL" id="KAF5385925.1"/>
    </source>
</evidence>
<reference evidence="6 7" key="1">
    <citation type="journal article" date="2020" name="ISME J.">
        <title>Uncovering the hidden diversity of litter-decomposition mechanisms in mushroom-forming fungi.</title>
        <authorList>
            <person name="Floudas D."/>
            <person name="Bentzer J."/>
            <person name="Ahren D."/>
            <person name="Johansson T."/>
            <person name="Persson P."/>
            <person name="Tunlid A."/>
        </authorList>
    </citation>
    <scope>NUCLEOTIDE SEQUENCE [LARGE SCALE GENOMIC DNA]</scope>
    <source>
        <strain evidence="6 7">CBS 661.87</strain>
    </source>
</reference>
<feature type="signal peptide" evidence="4">
    <location>
        <begin position="1"/>
        <end position="21"/>
    </location>
</feature>
<proteinExistence type="inferred from homology"/>
<keyword evidence="4" id="KW-0964">Secreted</keyword>
<gene>
    <name evidence="6" type="ORF">D9615_002268</name>
</gene>
<sequence>MSLHSLLTGLMLAGLAAVSHAVAGSLQQVSNFGANSTDVTMFIYRPPNVAAFSALIVAMHYCTGMYGYIVIYPNAPDSRGCWDMHTNAALKHNAGGDSLGIASMVRYAISNYRVDPSRVFMTGTSSGAMMTNVLAGIYLDLFKAGAAFAGVPYGCFAGPNLWNNACAAGTIVKSPQEWGDLVRSGYPGYAGAHPKMQIWQGTLDMTLNYKNFAEGIKQWTNIFGYSTSPTLTQQNSPLSGWTRSSYGPNFQAIIANNVDHNIPVQANNVLAWFSICKGAYYLID</sequence>
<evidence type="ECO:0000256" key="1">
    <source>
        <dbReference type="ARBA" id="ARBA00022487"/>
    </source>
</evidence>
<dbReference type="PANTHER" id="PTHR43037:SF5">
    <property type="entry name" value="FERULOYL ESTERASE"/>
    <property type="match status" value="1"/>
</dbReference>
<keyword evidence="5" id="KW-1133">Transmembrane helix</keyword>
<dbReference type="Gene3D" id="3.40.50.1820">
    <property type="entry name" value="alpha/beta hydrolase"/>
    <property type="match status" value="1"/>
</dbReference>
<comment type="caution">
    <text evidence="6">The sequence shown here is derived from an EMBL/GenBank/DDBJ whole genome shotgun (WGS) entry which is preliminary data.</text>
</comment>
<protein>
    <recommendedName>
        <fullName evidence="4">Carboxylic ester hydrolase</fullName>
        <ecNumber evidence="4">3.1.1.-</ecNumber>
    </recommendedName>
</protein>
<dbReference type="GO" id="GO:0045493">
    <property type="term" value="P:xylan catabolic process"/>
    <property type="evidence" value="ECO:0007669"/>
    <property type="project" value="UniProtKB-UniRule"/>
</dbReference>
<evidence type="ECO:0000256" key="2">
    <source>
        <dbReference type="ARBA" id="ARBA00022729"/>
    </source>
</evidence>
<dbReference type="Proteomes" id="UP000565441">
    <property type="component" value="Unassembled WGS sequence"/>
</dbReference>
<comment type="similarity">
    <text evidence="4">Belongs to the carbohydrate esterase 1 (CE1) family.</text>
</comment>
<name>A0A8H5M951_9AGAR</name>
<keyword evidence="7" id="KW-1185">Reference proteome</keyword>
<organism evidence="6 7">
    <name type="scientific">Tricholomella constricta</name>
    <dbReference type="NCBI Taxonomy" id="117010"/>
    <lineage>
        <taxon>Eukaryota</taxon>
        <taxon>Fungi</taxon>
        <taxon>Dikarya</taxon>
        <taxon>Basidiomycota</taxon>
        <taxon>Agaricomycotina</taxon>
        <taxon>Agaricomycetes</taxon>
        <taxon>Agaricomycetidae</taxon>
        <taxon>Agaricales</taxon>
        <taxon>Tricholomatineae</taxon>
        <taxon>Lyophyllaceae</taxon>
        <taxon>Tricholomella</taxon>
    </lineage>
</organism>
<evidence type="ECO:0000313" key="7">
    <source>
        <dbReference type="Proteomes" id="UP000565441"/>
    </source>
</evidence>
<dbReference type="InterPro" id="IPR029058">
    <property type="entry name" value="AB_hydrolase_fold"/>
</dbReference>
<feature type="chain" id="PRO_5034884805" description="Carboxylic ester hydrolase" evidence="4">
    <location>
        <begin position="22"/>
        <end position="284"/>
    </location>
</feature>
<keyword evidence="5" id="KW-0812">Transmembrane</keyword>
<dbReference type="AlphaFoldDB" id="A0A8H5M951"/>
<comment type="subcellular location">
    <subcellularLocation>
        <location evidence="4">Secreted</location>
    </subcellularLocation>
</comment>
<dbReference type="Pfam" id="PF10503">
    <property type="entry name" value="Esterase_PHB"/>
    <property type="match status" value="1"/>
</dbReference>
<dbReference type="PANTHER" id="PTHR43037">
    <property type="entry name" value="UNNAMED PRODUCT-RELATED"/>
    <property type="match status" value="1"/>
</dbReference>
<keyword evidence="3 4" id="KW-0378">Hydrolase</keyword>
<feature type="transmembrane region" description="Helical" evidence="5">
    <location>
        <begin position="49"/>
        <end position="69"/>
    </location>
</feature>
<keyword evidence="4" id="KW-0624">Polysaccharide degradation</keyword>
<dbReference type="OrthoDB" id="2425929at2759"/>
<dbReference type="SUPFAM" id="SSF53474">
    <property type="entry name" value="alpha/beta-Hydrolases"/>
    <property type="match status" value="2"/>
</dbReference>
<dbReference type="GO" id="GO:0052689">
    <property type="term" value="F:carboxylic ester hydrolase activity"/>
    <property type="evidence" value="ECO:0007669"/>
    <property type="project" value="UniProtKB-KW"/>
</dbReference>
<evidence type="ECO:0000256" key="5">
    <source>
        <dbReference type="SAM" id="Phobius"/>
    </source>
</evidence>
<dbReference type="InterPro" id="IPR010126">
    <property type="entry name" value="Esterase_phb"/>
</dbReference>
<dbReference type="EC" id="3.1.1.-" evidence="4"/>
<evidence type="ECO:0000256" key="4">
    <source>
        <dbReference type="RuleBase" id="RU367147"/>
    </source>
</evidence>
<dbReference type="NCBIfam" id="TIGR01840">
    <property type="entry name" value="esterase_phb"/>
    <property type="match status" value="1"/>
</dbReference>
<keyword evidence="2 4" id="KW-0732">Signal</keyword>
<keyword evidence="4" id="KW-0119">Carbohydrate metabolism</keyword>
<dbReference type="InterPro" id="IPR050955">
    <property type="entry name" value="Plant_Biomass_Hydrol_Est"/>
</dbReference>
<evidence type="ECO:0000256" key="3">
    <source>
        <dbReference type="ARBA" id="ARBA00022801"/>
    </source>
</evidence>
<accession>A0A8H5M951</accession>
<keyword evidence="5" id="KW-0472">Membrane</keyword>
<dbReference type="GO" id="GO:0005576">
    <property type="term" value="C:extracellular region"/>
    <property type="evidence" value="ECO:0007669"/>
    <property type="project" value="UniProtKB-SubCell"/>
</dbReference>
<comment type="function">
    <text evidence="4">Esterase involved in the hydrolysis of xylan, a major structural heterogeneous polysaccharide found in plant biomass representing the second most abundant polysaccharide in the biosphere, after cellulose.</text>
</comment>
<keyword evidence="1 4" id="KW-0719">Serine esterase</keyword>